<keyword evidence="2 7" id="KW-0963">Cytoplasm</keyword>
<evidence type="ECO:0000259" key="9">
    <source>
        <dbReference type="Pfam" id="PF02463"/>
    </source>
</evidence>
<protein>
    <recommendedName>
        <fullName evidence="7">Chromosome partition protein Smc</fullName>
    </recommendedName>
</protein>
<dbReference type="GO" id="GO:0007059">
    <property type="term" value="P:chromosome segregation"/>
    <property type="evidence" value="ECO:0007669"/>
    <property type="project" value="UniProtKB-UniRule"/>
</dbReference>
<dbReference type="RefSeq" id="WP_149280087.1">
    <property type="nucleotide sequence ID" value="NZ_CP043506.1"/>
</dbReference>
<sequence>MTVRFTRLSIAGFKSFADPVTVDILPGLTGIVGPNGCGKSNVVEALRWAMGESSARSLRGGEADDLIFAGTTGRAARSVAEVTITIDGAKGLGPAQFAELDELQITRKAERGSGSDYRINGRPARARDVQTLFADLASGARSSAMVSQGRVAALVSARPEERRSILEEAAGITGLHARRHEAELKLRATESNLTRAEDRRQQLSSRLDELADQSRDAARYRELSANLRDAETDLLALLHARARLAVERTTEQSLRARQHLTTREEAAETSIIAEFEANKALPTVREQTDTARTALERCRILAEGMAREEERAQALAQEAAARLAQQQADMLAAQTRLDDAKTTLERLQAEAAEAAEAARTLPDRQEAASQQHSQTSTQLAEAEQALAQLTTTLAEARSRHDRAASEAEQARLRHEKAQQALQTTQDTLATLQAQIPSQQVLHTARQAAETAAEEARSAATARDAAARQHAQCTVDLSVARNNAEAATQAETELAHTLAQARQRHDALRRELEQVEKRHAEALAARVEASTLLRLKQEVDAAELALAQATEQVDSAEQARLKADTALAEASRTTQEAQSRHNSLTEAARAADNRLRRARQEAETLSHALAQAKAALVDDALLEQARAARAEAEAKLTATGTALEEAEHAQTHNRDQLKAASDTLTAIQAEITRLRAQSEGLAQALGAEEKAASSDTPVSTLITVAEDYETALAAALSDELEAPASATSQHGWRKLEPCVAPPLPAGTQPLSSCVTAPPELERVLAFTGLIPDGADGAALQTALAPGQNLVSRAGDLWRWDGFYARSGTAGAAAAHKLAQRRLLRETQARMAVIEAQTPAVETQVQNAAQALKEAEQHGNTLRQTRRTQEQALQQARTHESSLERSHATARARLDTVAPQYDRANAAQTEAHTAKEQAESALQALPPLATLQDALKQARHQQNTAKDAEQTALTRRKQAQAQLHTAREAQSKAEQQNAAATTRLETLTPEQDRLRQTLDGESTTLARLTDALAASKANQHPHQALLAAQTALTEATSTLQAMEVAATQSQNKAEATSQHNRQLHDQAQAAQSRLDGLAPRLEEATHQHEEAQSALAAALATLEAAAAAIPADAQEVLDLKQQERTALLAQLDNLRDLRAALQAESASLASSQITRATAQEEWSTRAQAAQTEADTTRQRLEAIQADYTRLAELPAETQHHKQETLKALAEAQARYEQADQARTQAETAQTAAAAQRRVAETELAEAREGVLKAESRQEQANAILNQLLVEHPNPPLRTQMDMTDSAESSLRRKITRLGREREDMGPVNLRADLEAQEASTQAQTLATEMEDLHAAIARLRGSIGSLNKEGRERLMAVFTQVDQHFQALFTRMFGGGRAHLGLVGSDDPLEAGLEIYAQPPGKKLATLSLLSGGEQALTALSLIFAVFRCNPAPVCVLDEVDAPLDDANVERFSALLNDMTAEAGTRFLVVTHHQLTMAHMDRLFGVTMQERGVSRVLSVDLALAASMTGQKEKETPNVTS</sequence>
<evidence type="ECO:0000313" key="10">
    <source>
        <dbReference type="EMBL" id="QEO18427.1"/>
    </source>
</evidence>
<feature type="region of interest" description="Disordered" evidence="8">
    <location>
        <begin position="933"/>
        <end position="952"/>
    </location>
</feature>
<feature type="region of interest" description="Disordered" evidence="8">
    <location>
        <begin position="563"/>
        <end position="583"/>
    </location>
</feature>
<feature type="region of interest" description="Disordered" evidence="8">
    <location>
        <begin position="963"/>
        <end position="997"/>
    </location>
</feature>
<evidence type="ECO:0000313" key="11">
    <source>
        <dbReference type="Proteomes" id="UP000324536"/>
    </source>
</evidence>
<feature type="region of interest" description="Disordered" evidence="8">
    <location>
        <begin position="1043"/>
        <end position="1069"/>
    </location>
</feature>
<comment type="function">
    <text evidence="7">Required for chromosome condensation and partitioning.</text>
</comment>
<feature type="compositionally biased region" description="Low complexity" evidence="8">
    <location>
        <begin position="367"/>
        <end position="380"/>
    </location>
</feature>
<dbReference type="InterPro" id="IPR036277">
    <property type="entry name" value="SMC_hinge_sf"/>
</dbReference>
<keyword evidence="3 7" id="KW-0547">Nucleotide-binding</keyword>
<dbReference type="OrthoDB" id="9808768at2"/>
<dbReference type="CDD" id="cd03278">
    <property type="entry name" value="ABC_SMC_barmotin"/>
    <property type="match status" value="1"/>
</dbReference>
<dbReference type="PANTHER" id="PTHR43977">
    <property type="entry name" value="STRUCTURAL MAINTENANCE OF CHROMOSOMES PROTEIN 3"/>
    <property type="match status" value="1"/>
</dbReference>
<dbReference type="InterPro" id="IPR011890">
    <property type="entry name" value="SMC_prok"/>
</dbReference>
<organism evidence="10 11">
    <name type="scientific">Acetobacter vaccinii</name>
    <dbReference type="NCBI Taxonomy" id="2592655"/>
    <lineage>
        <taxon>Bacteria</taxon>
        <taxon>Pseudomonadati</taxon>
        <taxon>Pseudomonadota</taxon>
        <taxon>Alphaproteobacteria</taxon>
        <taxon>Acetobacterales</taxon>
        <taxon>Acetobacteraceae</taxon>
        <taxon>Acetobacter</taxon>
    </lineage>
</organism>
<dbReference type="HAMAP" id="MF_01894">
    <property type="entry name" value="Smc_prok"/>
    <property type="match status" value="1"/>
</dbReference>
<feature type="region of interest" description="Disordered" evidence="8">
    <location>
        <begin position="394"/>
        <end position="424"/>
    </location>
</feature>
<dbReference type="PIRSF" id="PIRSF005719">
    <property type="entry name" value="SMC"/>
    <property type="match status" value="1"/>
</dbReference>
<feature type="compositionally biased region" description="Basic and acidic residues" evidence="8">
    <location>
        <begin position="396"/>
        <end position="417"/>
    </location>
</feature>
<feature type="compositionally biased region" description="Polar residues" evidence="8">
    <location>
        <begin position="570"/>
        <end position="583"/>
    </location>
</feature>
<dbReference type="GO" id="GO:0016887">
    <property type="term" value="F:ATP hydrolysis activity"/>
    <property type="evidence" value="ECO:0007669"/>
    <property type="project" value="InterPro"/>
</dbReference>
<keyword evidence="6 7" id="KW-0238">DNA-binding</keyword>
<evidence type="ECO:0000256" key="6">
    <source>
        <dbReference type="ARBA" id="ARBA00023125"/>
    </source>
</evidence>
<feature type="region of interest" description="Disordered" evidence="8">
    <location>
        <begin position="354"/>
        <end position="380"/>
    </location>
</feature>
<proteinExistence type="inferred from homology"/>
<dbReference type="SUPFAM" id="SSF52540">
    <property type="entry name" value="P-loop containing nucleoside triphosphate hydrolases"/>
    <property type="match status" value="1"/>
</dbReference>
<dbReference type="InterPro" id="IPR024704">
    <property type="entry name" value="SMC"/>
</dbReference>
<accession>A0A5C1YTN3</accession>
<feature type="binding site" evidence="7">
    <location>
        <begin position="34"/>
        <end position="41"/>
    </location>
    <ligand>
        <name>ATP</name>
        <dbReference type="ChEBI" id="CHEBI:30616"/>
    </ligand>
</feature>
<dbReference type="GO" id="GO:0030261">
    <property type="term" value="P:chromosome condensation"/>
    <property type="evidence" value="ECO:0007669"/>
    <property type="project" value="InterPro"/>
</dbReference>
<feature type="domain" description="RecF/RecN/SMC N-terminal" evidence="9">
    <location>
        <begin position="6"/>
        <end position="1492"/>
    </location>
</feature>
<dbReference type="InterPro" id="IPR003395">
    <property type="entry name" value="RecF/RecN/SMC_N"/>
</dbReference>
<evidence type="ECO:0000256" key="3">
    <source>
        <dbReference type="ARBA" id="ARBA00022741"/>
    </source>
</evidence>
<comment type="similarity">
    <text evidence="7">Belongs to the SMC family.</text>
</comment>
<dbReference type="EMBL" id="CP043506">
    <property type="protein sequence ID" value="QEO18427.1"/>
    <property type="molecule type" value="Genomic_DNA"/>
</dbReference>
<evidence type="ECO:0000256" key="2">
    <source>
        <dbReference type="ARBA" id="ARBA00022490"/>
    </source>
</evidence>
<dbReference type="Pfam" id="PF02463">
    <property type="entry name" value="SMC_N"/>
    <property type="match status" value="1"/>
</dbReference>
<gene>
    <name evidence="7" type="primary">smc</name>
    <name evidence="10" type="ORF">FLP30_12455</name>
</gene>
<feature type="compositionally biased region" description="Polar residues" evidence="8">
    <location>
        <begin position="970"/>
        <end position="987"/>
    </location>
</feature>
<dbReference type="KEGG" id="acek:FLP30_12455"/>
<feature type="coiled-coil region" evidence="7">
    <location>
        <begin position="179"/>
        <end position="240"/>
    </location>
</feature>
<evidence type="ECO:0000256" key="7">
    <source>
        <dbReference type="HAMAP-Rule" id="MF_01894"/>
    </source>
</evidence>
<dbReference type="GO" id="GO:0003677">
    <property type="term" value="F:DNA binding"/>
    <property type="evidence" value="ECO:0007669"/>
    <property type="project" value="UniProtKB-UniRule"/>
</dbReference>
<dbReference type="SUPFAM" id="SSF75553">
    <property type="entry name" value="Smc hinge domain"/>
    <property type="match status" value="1"/>
</dbReference>
<dbReference type="InterPro" id="IPR027417">
    <property type="entry name" value="P-loop_NTPase"/>
</dbReference>
<dbReference type="GO" id="GO:0005694">
    <property type="term" value="C:chromosome"/>
    <property type="evidence" value="ECO:0007669"/>
    <property type="project" value="InterPro"/>
</dbReference>
<dbReference type="FunFam" id="3.40.50.300:FF:000901">
    <property type="entry name" value="Chromosome partition protein Smc"/>
    <property type="match status" value="1"/>
</dbReference>
<dbReference type="GO" id="GO:0005737">
    <property type="term" value="C:cytoplasm"/>
    <property type="evidence" value="ECO:0007669"/>
    <property type="project" value="UniProtKB-SubCell"/>
</dbReference>
<comment type="subcellular location">
    <subcellularLocation>
        <location evidence="1 7">Cytoplasm</location>
    </subcellularLocation>
</comment>
<dbReference type="GO" id="GO:0005524">
    <property type="term" value="F:ATP binding"/>
    <property type="evidence" value="ECO:0007669"/>
    <property type="project" value="UniProtKB-UniRule"/>
</dbReference>
<dbReference type="GO" id="GO:0006260">
    <property type="term" value="P:DNA replication"/>
    <property type="evidence" value="ECO:0007669"/>
    <property type="project" value="UniProtKB-UniRule"/>
</dbReference>
<evidence type="ECO:0000256" key="1">
    <source>
        <dbReference type="ARBA" id="ARBA00004496"/>
    </source>
</evidence>
<feature type="region of interest" description="Disordered" evidence="8">
    <location>
        <begin position="852"/>
        <end position="897"/>
    </location>
</feature>
<comment type="subunit">
    <text evidence="7">Homodimer.</text>
</comment>
<evidence type="ECO:0000256" key="5">
    <source>
        <dbReference type="ARBA" id="ARBA00023054"/>
    </source>
</evidence>
<reference evidence="10 11" key="1">
    <citation type="submission" date="2019-09" db="EMBL/GenBank/DDBJ databases">
        <title>Genome sequencing of strain KACC 21233.</title>
        <authorList>
            <person name="Heo J."/>
            <person name="Kim S.-J."/>
            <person name="Kim J.-S."/>
            <person name="Hong S.-B."/>
            <person name="Kwon S.-W."/>
        </authorList>
    </citation>
    <scope>NUCLEOTIDE SEQUENCE [LARGE SCALE GENOMIC DNA]</scope>
    <source>
        <strain evidence="10 11">KACC 21233</strain>
    </source>
</reference>
<evidence type="ECO:0000256" key="8">
    <source>
        <dbReference type="SAM" id="MobiDB-lite"/>
    </source>
</evidence>
<dbReference type="Proteomes" id="UP000324536">
    <property type="component" value="Chromosome"/>
</dbReference>
<dbReference type="GO" id="GO:0007062">
    <property type="term" value="P:sister chromatid cohesion"/>
    <property type="evidence" value="ECO:0007669"/>
    <property type="project" value="InterPro"/>
</dbReference>
<feature type="coiled-coil region" evidence="7">
    <location>
        <begin position="1079"/>
        <end position="1226"/>
    </location>
</feature>
<evidence type="ECO:0000256" key="4">
    <source>
        <dbReference type="ARBA" id="ARBA00022840"/>
    </source>
</evidence>
<name>A0A5C1YTN3_9PROT</name>
<keyword evidence="5 7" id="KW-0175">Coiled coil</keyword>
<comment type="domain">
    <text evidence="7">Contains large globular domains required for ATP hydrolysis at each terminus and a third globular domain forming a flexible hinge near the middle of the molecule. These domains are separated by coiled-coil structures.</text>
</comment>
<feature type="compositionally biased region" description="Polar residues" evidence="8">
    <location>
        <begin position="1044"/>
        <end position="1058"/>
    </location>
</feature>
<dbReference type="Gene3D" id="3.40.50.300">
    <property type="entry name" value="P-loop containing nucleotide triphosphate hydrolases"/>
    <property type="match status" value="2"/>
</dbReference>
<feature type="compositionally biased region" description="Basic and acidic residues" evidence="8">
    <location>
        <begin position="875"/>
        <end position="885"/>
    </location>
</feature>
<keyword evidence="11" id="KW-1185">Reference proteome</keyword>
<keyword evidence="4 7" id="KW-0067">ATP-binding</keyword>